<evidence type="ECO:0000313" key="1">
    <source>
        <dbReference type="EMBL" id="KAJ9093885.1"/>
    </source>
</evidence>
<sequence>MDILASGTTALLTADDSDKKPASTGTHIIPQPPSKLIIGNLLDIDPNTGLASFVRLLQRYGEIIQLDIVGNRRMFVGSQRLVHELCDQNRFEKKVTGSLEQVRHLVGDGLFTAHQQEPSWEVAHRILIPAFGPLSIREMYPGMVDIADQLIKKWQRFGDAKIDVVSDFTKLTLDTIALCTFSYRFNSFYAENPPPFVEAMARSLKQSGLRIRRLPGTSMFYRSADRQYNADIKLQHIIADEVIQERIDHPSDHDDLLNKMLKGKDVKTGEGLTPENIRYQLVTFLIAGHETTSGMLSFLFYWLLKTPRAYQAIRSEVDDVCGNESVKVEHLQKLKYIDASLKEALRLNATAPGWTVAPIKDEVLLGGKYSVKQGQPMMVVLDSLHRDPAVWGEDAEDFRSADITQIFQHFDIRPHDVSYELKIKTTLTIKPADFYLHATPRKNMLIDPNAVGSSVSGSEAIQDREAVGSRHVNSPDDGRTKVHIYYGSNSGTCKALAYHLLDAANAHDCGGEIAVLDKFAHGDFPKDGPVIIVTASYEGNPTDDAGFFVEYIKAAKADALSGVKYAVFGCGHPDWASTFMAIPCYIDSRLSELGAQRLCDRGKGDASRADLFDEFDEWEDKLWLKLKSTYDNLAALNGDVQKQQRLEADINSTHRQNLLRYEFLQSVKVISNEVISKGDVEMKRHLVLELPEETSYRAGDYLGLLPTTPLPVVMRALVRLNLHVDDTITLKGTSGGGTLPIDTPISALSLFSEYFELEQPATIKQIKSLAERSTEDTIKLAFKRYIQPEVYESEIFQKRISVLALLEEFPQLPISVAEYVEMLPSIKMRQYSISSSPLDVPNRVTLTFSVLNAPHISGRGPRYYGTATHFLSELVPGTRIHAAVRPSNEGFHPPADPKVPMLMGCAGSGIAPFRSFVQERALQKASGREVGPALLFYGCHSPDTDLLYDQEMVEWQRQGVVSVRHAFSRAPAESEGCKYVQDRVWHDREEVAALFRDGARVYVCGSAPMAQSLQSTTVSILADVKGISEQEATTLYTSLKSSRFSLDVFS</sequence>
<dbReference type="EMBL" id="JASBWT010000028">
    <property type="protein sequence ID" value="KAJ9093885.1"/>
    <property type="molecule type" value="Genomic_DNA"/>
</dbReference>
<evidence type="ECO:0000313" key="2">
    <source>
        <dbReference type="Proteomes" id="UP001227268"/>
    </source>
</evidence>
<comment type="caution">
    <text evidence="1">The sequence shown here is derived from an EMBL/GenBank/DDBJ whole genome shotgun (WGS) entry which is preliminary data.</text>
</comment>
<keyword evidence="2" id="KW-1185">Reference proteome</keyword>
<protein>
    <submittedName>
        <fullName evidence="1">Uncharacterized protein</fullName>
    </submittedName>
</protein>
<name>A0ACC2V4P4_9TREE</name>
<accession>A0ACC2V4P4</accession>
<reference evidence="1" key="1">
    <citation type="submission" date="2023-04" db="EMBL/GenBank/DDBJ databases">
        <title>Draft Genome sequencing of Naganishia species isolated from polar environments using Oxford Nanopore Technology.</title>
        <authorList>
            <person name="Leo P."/>
            <person name="Venkateswaran K."/>
        </authorList>
    </citation>
    <scope>NUCLEOTIDE SEQUENCE</scope>
    <source>
        <strain evidence="1">MNA-CCFEE 5423</strain>
    </source>
</reference>
<proteinExistence type="predicted"/>
<dbReference type="Proteomes" id="UP001227268">
    <property type="component" value="Unassembled WGS sequence"/>
</dbReference>
<gene>
    <name evidence="1" type="ORF">QFC21_006258</name>
</gene>
<organism evidence="1 2">
    <name type="scientific">Naganishia friedmannii</name>
    <dbReference type="NCBI Taxonomy" id="89922"/>
    <lineage>
        <taxon>Eukaryota</taxon>
        <taxon>Fungi</taxon>
        <taxon>Dikarya</taxon>
        <taxon>Basidiomycota</taxon>
        <taxon>Agaricomycotina</taxon>
        <taxon>Tremellomycetes</taxon>
        <taxon>Filobasidiales</taxon>
        <taxon>Filobasidiaceae</taxon>
        <taxon>Naganishia</taxon>
    </lineage>
</organism>